<dbReference type="InterPro" id="IPR036597">
    <property type="entry name" value="Fido-like_dom_sf"/>
</dbReference>
<organism evidence="2">
    <name type="scientific">Sporolactobacillus sp. Y61</name>
    <dbReference type="NCBI Taxonomy" id="3160863"/>
    <lineage>
        <taxon>Bacteria</taxon>
        <taxon>Bacillati</taxon>
        <taxon>Bacillota</taxon>
        <taxon>Bacilli</taxon>
        <taxon>Bacillales</taxon>
        <taxon>Sporolactobacillaceae</taxon>
        <taxon>Sporolactobacillus</taxon>
    </lineage>
</organism>
<dbReference type="Gene3D" id="1.20.120.1870">
    <property type="entry name" value="Fic/DOC protein, Fido domain"/>
    <property type="match status" value="1"/>
</dbReference>
<reference evidence="2" key="1">
    <citation type="submission" date="2024-06" db="EMBL/GenBank/DDBJ databases">
        <authorList>
            <person name="Fan A."/>
            <person name="Zhang F.Y."/>
            <person name="Zhang L."/>
        </authorList>
    </citation>
    <scope>NUCLEOTIDE SEQUENCE</scope>
    <source>
        <strain evidence="2">Y61</strain>
    </source>
</reference>
<dbReference type="InterPro" id="IPR006440">
    <property type="entry name" value="Doc"/>
</dbReference>
<dbReference type="AlphaFoldDB" id="A0AAU8IFI3"/>
<dbReference type="PANTHER" id="PTHR39426:SF1">
    <property type="entry name" value="HOMOLOGY TO DEATH-ON-CURING PROTEIN OF PHAGE P1"/>
    <property type="match status" value="1"/>
</dbReference>
<sequence>MSECIHITANDIRNFHRYALKMYGGIEGETSPGLIEYVAEVPYYPVYGVDRYPTIFDKAAYYLKAFTDNQYFSDGNKRTGVLCAITLLDVNGFELMLDPMELYEYTMLTANKKITSINDIANFLKANVKQIF</sequence>
<proteinExistence type="predicted"/>
<dbReference type="GO" id="GO:0016301">
    <property type="term" value="F:kinase activity"/>
    <property type="evidence" value="ECO:0007669"/>
    <property type="project" value="InterPro"/>
</dbReference>
<dbReference type="PANTHER" id="PTHR39426">
    <property type="entry name" value="HOMOLOGY TO DEATH-ON-CURING PROTEIN OF PHAGE P1"/>
    <property type="match status" value="1"/>
</dbReference>
<gene>
    <name evidence="2" type="ORF">ABNN70_15495</name>
</gene>
<dbReference type="PROSITE" id="PS51459">
    <property type="entry name" value="FIDO"/>
    <property type="match status" value="1"/>
</dbReference>
<evidence type="ECO:0000313" key="2">
    <source>
        <dbReference type="EMBL" id="XCJ16982.1"/>
    </source>
</evidence>
<dbReference type="InterPro" id="IPR053737">
    <property type="entry name" value="Type_II_TA_Toxin"/>
</dbReference>
<name>A0AAU8IFI3_9BACL</name>
<dbReference type="InterPro" id="IPR003812">
    <property type="entry name" value="Fido"/>
</dbReference>
<dbReference type="SUPFAM" id="SSF140931">
    <property type="entry name" value="Fic-like"/>
    <property type="match status" value="1"/>
</dbReference>
<feature type="domain" description="Fido" evidence="1">
    <location>
        <begin position="7"/>
        <end position="126"/>
    </location>
</feature>
<accession>A0AAU8IFI3</accession>
<dbReference type="Pfam" id="PF02661">
    <property type="entry name" value="Fic"/>
    <property type="match status" value="1"/>
</dbReference>
<dbReference type="RefSeq" id="WP_353948316.1">
    <property type="nucleotide sequence ID" value="NZ_CP159510.1"/>
</dbReference>
<dbReference type="NCBIfam" id="TIGR01550">
    <property type="entry name" value="DOC_P1"/>
    <property type="match status" value="1"/>
</dbReference>
<dbReference type="EMBL" id="CP159510">
    <property type="protein sequence ID" value="XCJ16982.1"/>
    <property type="molecule type" value="Genomic_DNA"/>
</dbReference>
<protein>
    <submittedName>
        <fullName evidence="2">Type II toxin-antitoxin system death-on-curing family toxin</fullName>
    </submittedName>
</protein>
<evidence type="ECO:0000259" key="1">
    <source>
        <dbReference type="PROSITE" id="PS51459"/>
    </source>
</evidence>